<sequence>MTRVLGLDLGTKTLGVALSDLYGWTAQGLTTIKIDVQSNDYGIDAIKQLVDEHIVSEIVVGLPKHMNNSIGESGQRSIDFSKMLEAELPSVKITLWDERLSTVAAERVLLEGDISRKKRKQVIDKMAAVFILQGYLDQPKKEIQHDK</sequence>
<evidence type="ECO:0000256" key="2">
    <source>
        <dbReference type="ARBA" id="ARBA00022517"/>
    </source>
</evidence>
<comment type="subcellular location">
    <subcellularLocation>
        <location evidence="5">Cytoplasm</location>
    </subcellularLocation>
</comment>
<evidence type="ECO:0000256" key="4">
    <source>
        <dbReference type="ARBA" id="ARBA00022801"/>
    </source>
</evidence>
<dbReference type="HAMAP" id="MF_00651">
    <property type="entry name" value="Nuclease_YqgF"/>
    <property type="match status" value="1"/>
</dbReference>
<accession>A0A662Z1J3</accession>
<keyword evidence="1 5" id="KW-0963">Cytoplasm</keyword>
<comment type="similarity">
    <text evidence="5">Belongs to the YqgF HJR family.</text>
</comment>
<keyword evidence="3 5" id="KW-0540">Nuclease</keyword>
<keyword evidence="8" id="KW-1185">Reference proteome</keyword>
<dbReference type="GO" id="GO:0004518">
    <property type="term" value="F:nuclease activity"/>
    <property type="evidence" value="ECO:0007669"/>
    <property type="project" value="UniProtKB-KW"/>
</dbReference>
<protein>
    <recommendedName>
        <fullName evidence="5">Putative pre-16S rRNA nuclease</fullName>
        <ecNumber evidence="5">3.1.-.-</ecNumber>
    </recommendedName>
</protein>
<dbReference type="Gene3D" id="3.30.420.140">
    <property type="entry name" value="YqgF/RNase H-like domain"/>
    <property type="match status" value="1"/>
</dbReference>
<dbReference type="InterPro" id="IPR005227">
    <property type="entry name" value="YqgF"/>
</dbReference>
<dbReference type="SMART" id="SM00732">
    <property type="entry name" value="YqgFc"/>
    <property type="match status" value="1"/>
</dbReference>
<dbReference type="InterPro" id="IPR037027">
    <property type="entry name" value="YqgF/RNaseH-like_dom_sf"/>
</dbReference>
<keyword evidence="4 5" id="KW-0378">Hydrolase</keyword>
<evidence type="ECO:0000259" key="6">
    <source>
        <dbReference type="SMART" id="SM00732"/>
    </source>
</evidence>
<reference evidence="7 8" key="1">
    <citation type="submission" date="2016-10" db="EMBL/GenBank/DDBJ databases">
        <authorList>
            <person name="Varghese N."/>
            <person name="Submissions S."/>
        </authorList>
    </citation>
    <scope>NUCLEOTIDE SEQUENCE [LARGE SCALE GENOMIC DNA]</scope>
    <source>
        <strain evidence="7 8">IBRC-M10081</strain>
    </source>
</reference>
<organism evidence="7 8">
    <name type="scientific">Aliicoccus persicus</name>
    <dbReference type="NCBI Taxonomy" id="930138"/>
    <lineage>
        <taxon>Bacteria</taxon>
        <taxon>Bacillati</taxon>
        <taxon>Bacillota</taxon>
        <taxon>Bacilli</taxon>
        <taxon>Bacillales</taxon>
        <taxon>Staphylococcaceae</taxon>
        <taxon>Aliicoccus</taxon>
    </lineage>
</organism>
<dbReference type="InterPro" id="IPR006641">
    <property type="entry name" value="YqgF/RNaseH-like_dom"/>
</dbReference>
<dbReference type="RefSeq" id="WP_091473592.1">
    <property type="nucleotide sequence ID" value="NZ_FOIT01000001.1"/>
</dbReference>
<evidence type="ECO:0000256" key="1">
    <source>
        <dbReference type="ARBA" id="ARBA00022490"/>
    </source>
</evidence>
<gene>
    <name evidence="7" type="ORF">SAMN05192557_0510</name>
</gene>
<dbReference type="PANTHER" id="PTHR33317:SF4">
    <property type="entry name" value="POLYNUCLEOTIDYL TRANSFERASE, RIBONUCLEASE H-LIKE SUPERFAMILY PROTEIN"/>
    <property type="match status" value="1"/>
</dbReference>
<evidence type="ECO:0000256" key="5">
    <source>
        <dbReference type="HAMAP-Rule" id="MF_00651"/>
    </source>
</evidence>
<dbReference type="EMBL" id="FOIT01000001">
    <property type="protein sequence ID" value="SEV85527.1"/>
    <property type="molecule type" value="Genomic_DNA"/>
</dbReference>
<dbReference type="Proteomes" id="UP000243605">
    <property type="component" value="Unassembled WGS sequence"/>
</dbReference>
<dbReference type="CDD" id="cd16964">
    <property type="entry name" value="YqgF"/>
    <property type="match status" value="1"/>
</dbReference>
<evidence type="ECO:0000313" key="8">
    <source>
        <dbReference type="Proteomes" id="UP000243605"/>
    </source>
</evidence>
<dbReference type="AlphaFoldDB" id="A0A662Z1J3"/>
<dbReference type="InterPro" id="IPR012337">
    <property type="entry name" value="RNaseH-like_sf"/>
</dbReference>
<evidence type="ECO:0000313" key="7">
    <source>
        <dbReference type="EMBL" id="SEV85527.1"/>
    </source>
</evidence>
<keyword evidence="2 5" id="KW-0690">Ribosome biogenesis</keyword>
<proteinExistence type="inferred from homology"/>
<feature type="domain" description="YqgF/RNase H-like" evidence="6">
    <location>
        <begin position="2"/>
        <end position="105"/>
    </location>
</feature>
<dbReference type="Pfam" id="PF03652">
    <property type="entry name" value="RuvX"/>
    <property type="match status" value="1"/>
</dbReference>
<dbReference type="PANTHER" id="PTHR33317">
    <property type="entry name" value="POLYNUCLEOTIDYL TRANSFERASE, RIBONUCLEASE H-LIKE SUPERFAMILY PROTEIN"/>
    <property type="match status" value="1"/>
</dbReference>
<name>A0A662Z1J3_9STAP</name>
<dbReference type="NCBIfam" id="TIGR00250">
    <property type="entry name" value="RNAse_H_YqgF"/>
    <property type="match status" value="1"/>
</dbReference>
<dbReference type="GO" id="GO:0000967">
    <property type="term" value="P:rRNA 5'-end processing"/>
    <property type="evidence" value="ECO:0007669"/>
    <property type="project" value="UniProtKB-UniRule"/>
</dbReference>
<dbReference type="OrthoDB" id="9796140at2"/>
<dbReference type="GO" id="GO:0016788">
    <property type="term" value="F:hydrolase activity, acting on ester bonds"/>
    <property type="evidence" value="ECO:0007669"/>
    <property type="project" value="UniProtKB-UniRule"/>
</dbReference>
<dbReference type="GO" id="GO:0005829">
    <property type="term" value="C:cytosol"/>
    <property type="evidence" value="ECO:0007669"/>
    <property type="project" value="TreeGrafter"/>
</dbReference>
<dbReference type="SUPFAM" id="SSF53098">
    <property type="entry name" value="Ribonuclease H-like"/>
    <property type="match status" value="1"/>
</dbReference>
<evidence type="ECO:0000256" key="3">
    <source>
        <dbReference type="ARBA" id="ARBA00022722"/>
    </source>
</evidence>
<dbReference type="EC" id="3.1.-.-" evidence="5"/>
<comment type="function">
    <text evidence="5">Could be a nuclease involved in processing of the 5'-end of pre-16S rRNA.</text>
</comment>